<evidence type="ECO:0000313" key="8">
    <source>
        <dbReference type="EMBL" id="QDL90348.1"/>
    </source>
</evidence>
<evidence type="ECO:0000256" key="4">
    <source>
        <dbReference type="ARBA" id="ARBA00022964"/>
    </source>
</evidence>
<dbReference type="EMBL" id="CP040818">
    <property type="protein sequence ID" value="QDL90348.1"/>
    <property type="molecule type" value="Genomic_DNA"/>
</dbReference>
<gene>
    <name evidence="8" type="ORF">FDP22_00155</name>
</gene>
<keyword evidence="2" id="KW-0479">Metal-binding</keyword>
<keyword evidence="6" id="KW-0408">Iron</keyword>
<dbReference type="InterPro" id="IPR006620">
    <property type="entry name" value="Pro_4_hyd_alph"/>
</dbReference>
<feature type="domain" description="Fe2OG dioxygenase" evidence="7">
    <location>
        <begin position="82"/>
        <end position="179"/>
    </location>
</feature>
<evidence type="ECO:0000259" key="7">
    <source>
        <dbReference type="PROSITE" id="PS51471"/>
    </source>
</evidence>
<dbReference type="InterPro" id="IPR044862">
    <property type="entry name" value="Pro_4_hyd_alph_FE2OG_OXY"/>
</dbReference>
<reference evidence="8 9" key="1">
    <citation type="submission" date="2019-06" db="EMBL/GenBank/DDBJ databases">
        <title>Genome sequence of Rhodobacteraceae bacterium D4M1.</title>
        <authorList>
            <person name="Cao J."/>
        </authorList>
    </citation>
    <scope>NUCLEOTIDE SEQUENCE [LARGE SCALE GENOMIC DNA]</scope>
    <source>
        <strain evidence="8 9">D4M1</strain>
    </source>
</reference>
<dbReference type="OrthoDB" id="9812472at2"/>
<dbReference type="GO" id="GO:0031418">
    <property type="term" value="F:L-ascorbic acid binding"/>
    <property type="evidence" value="ECO:0007669"/>
    <property type="project" value="UniProtKB-KW"/>
</dbReference>
<dbReference type="KEGG" id="ppru:FDP22_00155"/>
<dbReference type="AlphaFoldDB" id="A0A5B8FG30"/>
<organism evidence="8 9">
    <name type="scientific">Paroceanicella profunda</name>
    <dbReference type="NCBI Taxonomy" id="2579971"/>
    <lineage>
        <taxon>Bacteria</taxon>
        <taxon>Pseudomonadati</taxon>
        <taxon>Pseudomonadota</taxon>
        <taxon>Alphaproteobacteria</taxon>
        <taxon>Rhodobacterales</taxon>
        <taxon>Paracoccaceae</taxon>
        <taxon>Paroceanicella</taxon>
    </lineage>
</organism>
<dbReference type="RefSeq" id="WP_138575821.1">
    <property type="nucleotide sequence ID" value="NZ_CP040818.1"/>
</dbReference>
<proteinExistence type="predicted"/>
<keyword evidence="3" id="KW-0847">Vitamin C</keyword>
<comment type="cofactor">
    <cofactor evidence="1">
        <name>L-ascorbate</name>
        <dbReference type="ChEBI" id="CHEBI:38290"/>
    </cofactor>
</comment>
<dbReference type="Gene3D" id="2.60.120.620">
    <property type="entry name" value="q2cbj1_9rhob like domain"/>
    <property type="match status" value="1"/>
</dbReference>
<evidence type="ECO:0000256" key="3">
    <source>
        <dbReference type="ARBA" id="ARBA00022896"/>
    </source>
</evidence>
<dbReference type="SMART" id="SM00702">
    <property type="entry name" value="P4Hc"/>
    <property type="match status" value="1"/>
</dbReference>
<sequence>MFVPVTLPALFTPAECDALTALGEAAGYDQGGLVGGALLENIRSARIAWLDDAGSADWVMERIVAAVAEVNRTHFDFVLTDFAERMQLAWYGEAQGGHFDWHTDIGDGALARRRKLTLVVQVSAPEAYEGGALETNADANIRSADTARGSATFFPAFVLHRVTPVTRGARHSLTTWVHGPAFR</sequence>
<keyword evidence="9" id="KW-1185">Reference proteome</keyword>
<dbReference type="GO" id="GO:0051213">
    <property type="term" value="F:dioxygenase activity"/>
    <property type="evidence" value="ECO:0007669"/>
    <property type="project" value="UniProtKB-KW"/>
</dbReference>
<dbReference type="Proteomes" id="UP000305888">
    <property type="component" value="Chromosome"/>
</dbReference>
<protein>
    <submittedName>
        <fullName evidence="8">2OG-Fe(II) oxygenase</fullName>
    </submittedName>
</protein>
<evidence type="ECO:0000313" key="9">
    <source>
        <dbReference type="Proteomes" id="UP000305888"/>
    </source>
</evidence>
<evidence type="ECO:0000256" key="6">
    <source>
        <dbReference type="ARBA" id="ARBA00023004"/>
    </source>
</evidence>
<accession>A0A5B8FG30</accession>
<dbReference type="PROSITE" id="PS51471">
    <property type="entry name" value="FE2OG_OXY"/>
    <property type="match status" value="1"/>
</dbReference>
<dbReference type="Pfam" id="PF13640">
    <property type="entry name" value="2OG-FeII_Oxy_3"/>
    <property type="match status" value="1"/>
</dbReference>
<keyword evidence="5" id="KW-0560">Oxidoreductase</keyword>
<dbReference type="InterPro" id="IPR005123">
    <property type="entry name" value="Oxoglu/Fe-dep_dioxygenase_dom"/>
</dbReference>
<name>A0A5B8FG30_9RHOB</name>
<evidence type="ECO:0000256" key="5">
    <source>
        <dbReference type="ARBA" id="ARBA00023002"/>
    </source>
</evidence>
<dbReference type="GO" id="GO:0016705">
    <property type="term" value="F:oxidoreductase activity, acting on paired donors, with incorporation or reduction of molecular oxygen"/>
    <property type="evidence" value="ECO:0007669"/>
    <property type="project" value="InterPro"/>
</dbReference>
<keyword evidence="4" id="KW-0223">Dioxygenase</keyword>
<evidence type="ECO:0000256" key="1">
    <source>
        <dbReference type="ARBA" id="ARBA00001961"/>
    </source>
</evidence>
<dbReference type="GO" id="GO:0005506">
    <property type="term" value="F:iron ion binding"/>
    <property type="evidence" value="ECO:0007669"/>
    <property type="project" value="InterPro"/>
</dbReference>
<evidence type="ECO:0000256" key="2">
    <source>
        <dbReference type="ARBA" id="ARBA00022723"/>
    </source>
</evidence>